<dbReference type="RefSeq" id="WP_260592147.1">
    <property type="nucleotide sequence ID" value="NZ_CP104003.1"/>
</dbReference>
<evidence type="ECO:0000313" key="3">
    <source>
        <dbReference type="EMBL" id="UWM53152.1"/>
    </source>
</evidence>
<feature type="transmembrane region" description="Helical" evidence="2">
    <location>
        <begin position="30"/>
        <end position="49"/>
    </location>
</feature>
<protein>
    <submittedName>
        <fullName evidence="3">DUF4260 domain-containing protein</fullName>
    </submittedName>
</protein>
<evidence type="ECO:0000256" key="2">
    <source>
        <dbReference type="SAM" id="Phobius"/>
    </source>
</evidence>
<feature type="transmembrane region" description="Helical" evidence="2">
    <location>
        <begin position="92"/>
        <end position="114"/>
    </location>
</feature>
<accession>A0A9E7R080</accession>
<name>A0A9E7R080_9EURY</name>
<dbReference type="EMBL" id="CP104003">
    <property type="protein sequence ID" value="UWM53152.1"/>
    <property type="molecule type" value="Genomic_DNA"/>
</dbReference>
<keyword evidence="2" id="KW-0472">Membrane</keyword>
<dbReference type="KEGG" id="ssai:N0B31_13490"/>
<keyword evidence="2" id="KW-0812">Transmembrane</keyword>
<sequence>MDATHGTTDAAAFEGDTGAEPRTPTGPATLLRLEGVAAFAAATAAYYLLGGPLWLYLLLALAPDLSMLGYVAGPRVGSAAYNAAHTYVAPLALGALALWVGTDLLVLAALVWAAHVGVDRAVGYGLKYPTGFGDTHLGRV</sequence>
<reference evidence="3" key="1">
    <citation type="submission" date="2022-09" db="EMBL/GenBank/DDBJ databases">
        <title>Diverse halophilic archaea isolated from saline environments.</title>
        <authorList>
            <person name="Cui H.-L."/>
        </authorList>
    </citation>
    <scope>NUCLEOTIDE SEQUENCE</scope>
    <source>
        <strain evidence="3">ZS-35-S2</strain>
    </source>
</reference>
<dbReference type="Proteomes" id="UP001057580">
    <property type="component" value="Chromosome"/>
</dbReference>
<keyword evidence="2" id="KW-1133">Transmembrane helix</keyword>
<organism evidence="3 4">
    <name type="scientific">Salinirubellus salinus</name>
    <dbReference type="NCBI Taxonomy" id="1364945"/>
    <lineage>
        <taxon>Archaea</taxon>
        <taxon>Methanobacteriati</taxon>
        <taxon>Methanobacteriota</taxon>
        <taxon>Stenosarchaea group</taxon>
        <taxon>Halobacteria</taxon>
        <taxon>Halobacteriales</taxon>
        <taxon>Natronomonadaceae</taxon>
        <taxon>Salinirubellus</taxon>
    </lineage>
</organism>
<evidence type="ECO:0000313" key="4">
    <source>
        <dbReference type="Proteomes" id="UP001057580"/>
    </source>
</evidence>
<dbReference type="GeneID" id="74943454"/>
<dbReference type="AlphaFoldDB" id="A0A9E7R080"/>
<evidence type="ECO:0000256" key="1">
    <source>
        <dbReference type="SAM" id="MobiDB-lite"/>
    </source>
</evidence>
<dbReference type="InterPro" id="IPR025356">
    <property type="entry name" value="DUF4260"/>
</dbReference>
<proteinExistence type="predicted"/>
<feature type="region of interest" description="Disordered" evidence="1">
    <location>
        <begin position="1"/>
        <end position="25"/>
    </location>
</feature>
<gene>
    <name evidence="3" type="ORF">N0B31_13490</name>
</gene>
<dbReference type="Pfam" id="PF14079">
    <property type="entry name" value="DUF4260"/>
    <property type="match status" value="1"/>
</dbReference>
<keyword evidence="4" id="KW-1185">Reference proteome</keyword>